<dbReference type="InterPro" id="IPR011051">
    <property type="entry name" value="RmlC_Cupin_sf"/>
</dbReference>
<protein>
    <recommendedName>
        <fullName evidence="2">Cupin type-2 domain-containing protein</fullName>
    </recommendedName>
</protein>
<sequence length="136" mass="15447">MEVRRLDRDRLGPANNHSQRLMPWAALNAPFEGAWCVVKPGTATTRHAHHEYEIFIAVSGEAVLSSMGESSPFRPGDVVHFPPHTDHQVINEGDEDFEMYAVWWDVPMSHRFTARHQIEDSAARGHDMIFATRNEG</sequence>
<dbReference type="InterPro" id="IPR051610">
    <property type="entry name" value="GPI/OXD"/>
</dbReference>
<name>A0A8J3W426_9ACTN</name>
<reference evidence="3 4" key="1">
    <citation type="submission" date="2021-01" db="EMBL/GenBank/DDBJ databases">
        <title>Whole genome shotgun sequence of Planobispora longispora NBRC 13918.</title>
        <authorList>
            <person name="Komaki H."/>
            <person name="Tamura T."/>
        </authorList>
    </citation>
    <scope>NUCLEOTIDE SEQUENCE [LARGE SCALE GENOMIC DNA]</scope>
    <source>
        <strain evidence="3 4">NBRC 13918</strain>
    </source>
</reference>
<evidence type="ECO:0000259" key="2">
    <source>
        <dbReference type="Pfam" id="PF07883"/>
    </source>
</evidence>
<dbReference type="Pfam" id="PF07883">
    <property type="entry name" value="Cupin_2"/>
    <property type="match status" value="1"/>
</dbReference>
<dbReference type="InterPro" id="IPR014710">
    <property type="entry name" value="RmlC-like_jellyroll"/>
</dbReference>
<dbReference type="Proteomes" id="UP000616724">
    <property type="component" value="Unassembled WGS sequence"/>
</dbReference>
<gene>
    <name evidence="3" type="ORF">Plo01_08600</name>
</gene>
<keyword evidence="1" id="KW-0479">Metal-binding</keyword>
<accession>A0A8J3W426</accession>
<dbReference type="PANTHER" id="PTHR35848">
    <property type="entry name" value="OXALATE-BINDING PROTEIN"/>
    <property type="match status" value="1"/>
</dbReference>
<dbReference type="EMBL" id="BOOH01000009">
    <property type="protein sequence ID" value="GIH74431.1"/>
    <property type="molecule type" value="Genomic_DNA"/>
</dbReference>
<proteinExistence type="predicted"/>
<comment type="caution">
    <text evidence="3">The sequence shown here is derived from an EMBL/GenBank/DDBJ whole genome shotgun (WGS) entry which is preliminary data.</text>
</comment>
<dbReference type="CDD" id="cd06988">
    <property type="entry name" value="cupin_DddK"/>
    <property type="match status" value="1"/>
</dbReference>
<evidence type="ECO:0000256" key="1">
    <source>
        <dbReference type="ARBA" id="ARBA00022723"/>
    </source>
</evidence>
<dbReference type="InterPro" id="IPR013096">
    <property type="entry name" value="Cupin_2"/>
</dbReference>
<dbReference type="GO" id="GO:0046872">
    <property type="term" value="F:metal ion binding"/>
    <property type="evidence" value="ECO:0007669"/>
    <property type="project" value="UniProtKB-KW"/>
</dbReference>
<dbReference type="PANTHER" id="PTHR35848:SF6">
    <property type="entry name" value="CUPIN TYPE-2 DOMAIN-CONTAINING PROTEIN"/>
    <property type="match status" value="1"/>
</dbReference>
<evidence type="ECO:0000313" key="3">
    <source>
        <dbReference type="EMBL" id="GIH74431.1"/>
    </source>
</evidence>
<keyword evidence="4" id="KW-1185">Reference proteome</keyword>
<dbReference type="RefSeq" id="WP_239315872.1">
    <property type="nucleotide sequence ID" value="NZ_BOOH01000009.1"/>
</dbReference>
<organism evidence="3 4">
    <name type="scientific">Planobispora longispora</name>
    <dbReference type="NCBI Taxonomy" id="28887"/>
    <lineage>
        <taxon>Bacteria</taxon>
        <taxon>Bacillati</taxon>
        <taxon>Actinomycetota</taxon>
        <taxon>Actinomycetes</taxon>
        <taxon>Streptosporangiales</taxon>
        <taxon>Streptosporangiaceae</taxon>
        <taxon>Planobispora</taxon>
    </lineage>
</organism>
<evidence type="ECO:0000313" key="4">
    <source>
        <dbReference type="Proteomes" id="UP000616724"/>
    </source>
</evidence>
<dbReference type="Gene3D" id="2.60.120.10">
    <property type="entry name" value="Jelly Rolls"/>
    <property type="match status" value="1"/>
</dbReference>
<dbReference type="SUPFAM" id="SSF51182">
    <property type="entry name" value="RmlC-like cupins"/>
    <property type="match status" value="1"/>
</dbReference>
<dbReference type="AlphaFoldDB" id="A0A8J3W426"/>
<feature type="domain" description="Cupin type-2" evidence="2">
    <location>
        <begin position="35"/>
        <end position="103"/>
    </location>
</feature>